<dbReference type="InterPro" id="IPR000014">
    <property type="entry name" value="PAS"/>
</dbReference>
<evidence type="ECO:0000256" key="2">
    <source>
        <dbReference type="ARBA" id="ARBA00012438"/>
    </source>
</evidence>
<evidence type="ECO:0000256" key="5">
    <source>
        <dbReference type="ARBA" id="ARBA00022777"/>
    </source>
</evidence>
<dbReference type="InterPro" id="IPR011006">
    <property type="entry name" value="CheY-like_superfamily"/>
</dbReference>
<evidence type="ECO:0000256" key="3">
    <source>
        <dbReference type="ARBA" id="ARBA00022553"/>
    </source>
</evidence>
<dbReference type="PRINTS" id="PR00344">
    <property type="entry name" value="BCTRLSENSOR"/>
</dbReference>
<dbReference type="Pfam" id="PF02518">
    <property type="entry name" value="HATPase_c"/>
    <property type="match status" value="1"/>
</dbReference>
<name>A0ABY6B5A2_9BURK</name>
<dbReference type="InterPro" id="IPR003661">
    <property type="entry name" value="HisK_dim/P_dom"/>
</dbReference>
<dbReference type="CDD" id="cd00082">
    <property type="entry name" value="HisKA"/>
    <property type="match status" value="1"/>
</dbReference>
<keyword evidence="5" id="KW-0418">Kinase</keyword>
<reference evidence="11" key="1">
    <citation type="submission" date="2022-10" db="EMBL/GenBank/DDBJ databases">
        <title>Characterization and whole genome sequencing of a new Roseateles species, isolated from fresh water.</title>
        <authorList>
            <person name="Guliayeva D.Y."/>
            <person name="Akhremchuk A.E."/>
            <person name="Sikolenko M.A."/>
            <person name="Valentovich L.N."/>
            <person name="Sidarenka A.V."/>
        </authorList>
    </citation>
    <scope>NUCLEOTIDE SEQUENCE</scope>
    <source>
        <strain evidence="11">BIM B-1768</strain>
    </source>
</reference>
<dbReference type="SMART" id="SM00448">
    <property type="entry name" value="REC"/>
    <property type="match status" value="2"/>
</dbReference>
<protein>
    <recommendedName>
        <fullName evidence="2">histidine kinase</fullName>
        <ecNumber evidence="2">2.7.13.3</ecNumber>
    </recommendedName>
</protein>
<dbReference type="PANTHER" id="PTHR43047">
    <property type="entry name" value="TWO-COMPONENT HISTIDINE PROTEIN KINASE"/>
    <property type="match status" value="1"/>
</dbReference>
<keyword evidence="4" id="KW-0808">Transferase</keyword>
<dbReference type="PROSITE" id="PS50110">
    <property type="entry name" value="RESPONSE_REGULATORY"/>
    <property type="match status" value="2"/>
</dbReference>
<dbReference type="PROSITE" id="PS50113">
    <property type="entry name" value="PAC"/>
    <property type="match status" value="1"/>
</dbReference>
<dbReference type="Proteomes" id="UP001064933">
    <property type="component" value="Chromosome"/>
</dbReference>
<dbReference type="Gene3D" id="3.30.565.10">
    <property type="entry name" value="Histidine kinase-like ATPase, C-terminal domain"/>
    <property type="match status" value="1"/>
</dbReference>
<dbReference type="SMART" id="SM00091">
    <property type="entry name" value="PAS"/>
    <property type="match status" value="2"/>
</dbReference>
<feature type="domain" description="Response regulatory" evidence="8">
    <location>
        <begin position="543"/>
        <end position="654"/>
    </location>
</feature>
<dbReference type="RefSeq" id="WP_261758949.1">
    <property type="nucleotide sequence ID" value="NZ_CP104562.2"/>
</dbReference>
<dbReference type="Pfam" id="PF00512">
    <property type="entry name" value="HisKA"/>
    <property type="match status" value="1"/>
</dbReference>
<dbReference type="InterPro" id="IPR001610">
    <property type="entry name" value="PAC"/>
</dbReference>
<dbReference type="CDD" id="cd00130">
    <property type="entry name" value="PAS"/>
    <property type="match status" value="2"/>
</dbReference>
<organism evidence="11 12">
    <name type="scientific">Roseateles amylovorans</name>
    <dbReference type="NCBI Taxonomy" id="2978473"/>
    <lineage>
        <taxon>Bacteria</taxon>
        <taxon>Pseudomonadati</taxon>
        <taxon>Pseudomonadota</taxon>
        <taxon>Betaproteobacteria</taxon>
        <taxon>Burkholderiales</taxon>
        <taxon>Sphaerotilaceae</taxon>
        <taxon>Roseateles</taxon>
    </lineage>
</organism>
<comment type="catalytic activity">
    <reaction evidence="1">
        <text>ATP + protein L-histidine = ADP + protein N-phospho-L-histidine.</text>
        <dbReference type="EC" id="2.7.13.3"/>
    </reaction>
</comment>
<dbReference type="EC" id="2.7.13.3" evidence="2"/>
<gene>
    <name evidence="11" type="ORF">N4261_04105</name>
</gene>
<dbReference type="Pfam" id="PF00989">
    <property type="entry name" value="PAS"/>
    <property type="match status" value="2"/>
</dbReference>
<keyword evidence="12" id="KW-1185">Reference proteome</keyword>
<keyword evidence="3 6" id="KW-0597">Phosphoprotein</keyword>
<dbReference type="PROSITE" id="PS50109">
    <property type="entry name" value="HIS_KIN"/>
    <property type="match status" value="1"/>
</dbReference>
<dbReference type="SMART" id="SM00388">
    <property type="entry name" value="HisKA"/>
    <property type="match status" value="1"/>
</dbReference>
<proteinExistence type="predicted"/>
<dbReference type="InterPro" id="IPR001789">
    <property type="entry name" value="Sig_transdc_resp-reg_receiver"/>
</dbReference>
<dbReference type="SUPFAM" id="SSF47384">
    <property type="entry name" value="Homodimeric domain of signal transducing histidine kinase"/>
    <property type="match status" value="1"/>
</dbReference>
<feature type="modified residue" description="4-aspartylphosphate" evidence="6">
    <location>
        <position position="710"/>
    </location>
</feature>
<evidence type="ECO:0000256" key="6">
    <source>
        <dbReference type="PROSITE-ProRule" id="PRU00169"/>
    </source>
</evidence>
<dbReference type="PANTHER" id="PTHR43047:SF72">
    <property type="entry name" value="OSMOSENSING HISTIDINE PROTEIN KINASE SLN1"/>
    <property type="match status" value="1"/>
</dbReference>
<dbReference type="SMART" id="SM00387">
    <property type="entry name" value="HATPase_c"/>
    <property type="match status" value="1"/>
</dbReference>
<dbReference type="PROSITE" id="PS50112">
    <property type="entry name" value="PAS"/>
    <property type="match status" value="1"/>
</dbReference>
<dbReference type="SUPFAM" id="SSF55785">
    <property type="entry name" value="PYP-like sensor domain (PAS domain)"/>
    <property type="match status" value="2"/>
</dbReference>
<dbReference type="Gene3D" id="1.10.287.130">
    <property type="match status" value="1"/>
</dbReference>
<dbReference type="InterPro" id="IPR005467">
    <property type="entry name" value="His_kinase_dom"/>
</dbReference>
<comment type="caution">
    <text evidence="6">Lacks conserved residue(s) required for the propagation of feature annotation.</text>
</comment>
<dbReference type="InterPro" id="IPR004358">
    <property type="entry name" value="Sig_transdc_His_kin-like_C"/>
</dbReference>
<feature type="domain" description="PAS" evidence="9">
    <location>
        <begin position="150"/>
        <end position="220"/>
    </location>
</feature>
<dbReference type="InterPro" id="IPR003594">
    <property type="entry name" value="HATPase_dom"/>
</dbReference>
<feature type="domain" description="Histidine kinase" evidence="7">
    <location>
        <begin position="299"/>
        <end position="519"/>
    </location>
</feature>
<dbReference type="Pfam" id="PF00072">
    <property type="entry name" value="Response_reg"/>
    <property type="match status" value="1"/>
</dbReference>
<dbReference type="InterPro" id="IPR013767">
    <property type="entry name" value="PAS_fold"/>
</dbReference>
<evidence type="ECO:0000259" key="7">
    <source>
        <dbReference type="PROSITE" id="PS50109"/>
    </source>
</evidence>
<accession>A0ABY6B5A2</accession>
<dbReference type="InterPro" id="IPR000700">
    <property type="entry name" value="PAS-assoc_C"/>
</dbReference>
<dbReference type="Gene3D" id="3.30.450.20">
    <property type="entry name" value="PAS domain"/>
    <property type="match status" value="2"/>
</dbReference>
<dbReference type="Gene3D" id="3.40.50.2300">
    <property type="match status" value="2"/>
</dbReference>
<dbReference type="InterPro" id="IPR036890">
    <property type="entry name" value="HATPase_C_sf"/>
</dbReference>
<evidence type="ECO:0000259" key="10">
    <source>
        <dbReference type="PROSITE" id="PS50113"/>
    </source>
</evidence>
<evidence type="ECO:0000259" key="8">
    <source>
        <dbReference type="PROSITE" id="PS50110"/>
    </source>
</evidence>
<dbReference type="SMART" id="SM00086">
    <property type="entry name" value="PAC"/>
    <property type="match status" value="2"/>
</dbReference>
<dbReference type="InterPro" id="IPR036097">
    <property type="entry name" value="HisK_dim/P_sf"/>
</dbReference>
<dbReference type="SUPFAM" id="SSF52172">
    <property type="entry name" value="CheY-like"/>
    <property type="match status" value="2"/>
</dbReference>
<dbReference type="InterPro" id="IPR035965">
    <property type="entry name" value="PAS-like_dom_sf"/>
</dbReference>
<evidence type="ECO:0000256" key="1">
    <source>
        <dbReference type="ARBA" id="ARBA00000085"/>
    </source>
</evidence>
<dbReference type="EMBL" id="CP104562">
    <property type="protein sequence ID" value="UXH79130.1"/>
    <property type="molecule type" value="Genomic_DNA"/>
</dbReference>
<feature type="domain" description="Response regulatory" evidence="8">
    <location>
        <begin position="661"/>
        <end position="777"/>
    </location>
</feature>
<evidence type="ECO:0000313" key="11">
    <source>
        <dbReference type="EMBL" id="UXH79130.1"/>
    </source>
</evidence>
<dbReference type="NCBIfam" id="TIGR00229">
    <property type="entry name" value="sensory_box"/>
    <property type="match status" value="2"/>
</dbReference>
<sequence>MTEGDASHPQVQLLDAERRIQELHAGLALALASIRAAYIRVDRQGCVSDMNTMAQEITGWPLSEARGLSIWSVFQREGRPEHYLKRNPIEVLQEQDWQAGEGRPMVLIARDGRPVSVEVYATVSHGPDGHPDGMVLVFRDQSALYQAQTAAHRLAAIVESSHDAIVGKALDGTITSWNQAAERLFGYSADEAVGMSVMALIPPERRNEEMQILARLVQGDRIPALETVRLSRDGQRIDVSLSISPVRDHAGTIIGAAKIARDITQELAARQARARVDGLERENREVLEAMRTKSLFLASMSHELRTPLNAIIGFAQLLHESPVAVSEEKRQQFVAHILSAGRHLLEMINDVLDLSKVEAGRIDFNPVEFDVRAAVHDLIETLRPLAQSRQHRLREDLDPDVGPVLLDPVRLRQILYNYLSNAIKFTPPGGDIVVRTRARGRRSFLLEVQDNGAGLSDADQAELFQEFRQLRRQPGQDSAGTGLGLALTRRLAQAQGGSAGVASEPGRGSRFYVVLPVRHAHPSGLEAASTVNDAGRTAVHTPRVVVVDDDHSLNRDLMDRLRDTGVTVERTDNVLDAGKIAATERVDAFVLGLEVAGRNGLELLIRQGPEAAVPPVGALNVALDRDHVASFPVAGVIPKPSTPRDVGEALAQCAEGARSPTVMVVDDDPLSLTLMDETLRGWGVSAILFRSAEAALAHLERDTPDLIILDLLMPVMDGFEVLAAIRRRPDLMHLPVFIWTSLTLTTDEQDRLRRSAARVLSKGEAALDGLLAELLPIPARTTAP</sequence>
<evidence type="ECO:0000313" key="12">
    <source>
        <dbReference type="Proteomes" id="UP001064933"/>
    </source>
</evidence>
<feature type="domain" description="PAC" evidence="10">
    <location>
        <begin position="223"/>
        <end position="275"/>
    </location>
</feature>
<evidence type="ECO:0000259" key="9">
    <source>
        <dbReference type="PROSITE" id="PS50112"/>
    </source>
</evidence>
<dbReference type="SUPFAM" id="SSF55874">
    <property type="entry name" value="ATPase domain of HSP90 chaperone/DNA topoisomerase II/histidine kinase"/>
    <property type="match status" value="1"/>
</dbReference>
<evidence type="ECO:0000256" key="4">
    <source>
        <dbReference type="ARBA" id="ARBA00022679"/>
    </source>
</evidence>